<dbReference type="InterPro" id="IPR002763">
    <property type="entry name" value="DUF72"/>
</dbReference>
<sequence>MLAENAAPDMAEVQDSLFPDLPRPPEAPPTVPPEAEAEPPAKKKSRGATVAPAPVDPALVELAAALPAGLRLGTSSWSYPGWANLVWDGEYAEAVLSKNGLSALARHPLFRTVSLDRNFYRALTASQYARYAAMVPDDFRFMVKAPSLVTDATVRDESGRGTQVNPVFLNSEIAIQEFVQPALEGLGHRIGALVFQMSPIPAQLLADQPALLARIGEMLESLPGLKPAAPDAVIAVEVRDPQLLCPAFADMLRSVGATFCMGLHAKMPPIEDQLPMLRALWPGPLVCRWNLHRRHGRFGYEDAEKLYGPFDKIVDPDPETREALARVIAGTTGAGQLAYVTVSNNAEGCAPLTIASLARDIAKLPKR</sequence>
<dbReference type="EMBL" id="CP003911">
    <property type="protein sequence ID" value="AGU49861.1"/>
    <property type="molecule type" value="Genomic_DNA"/>
</dbReference>
<evidence type="ECO:0000313" key="2">
    <source>
        <dbReference type="EMBL" id="AGU49861.1"/>
    </source>
</evidence>
<evidence type="ECO:0000256" key="1">
    <source>
        <dbReference type="SAM" id="MobiDB-lite"/>
    </source>
</evidence>
<protein>
    <recommendedName>
        <fullName evidence="4">DUF72 domain-containing protein</fullName>
    </recommendedName>
</protein>
<organism evidence="2 3">
    <name type="scientific">Variovorax paradoxus B4</name>
    <dbReference type="NCBI Taxonomy" id="1246301"/>
    <lineage>
        <taxon>Bacteria</taxon>
        <taxon>Pseudomonadati</taxon>
        <taxon>Pseudomonadota</taxon>
        <taxon>Betaproteobacteria</taxon>
        <taxon>Burkholderiales</taxon>
        <taxon>Comamonadaceae</taxon>
        <taxon>Variovorax</taxon>
    </lineage>
</organism>
<dbReference type="InterPro" id="IPR036520">
    <property type="entry name" value="UPF0759_sf"/>
</dbReference>
<dbReference type="PANTHER" id="PTHR30348:SF4">
    <property type="entry name" value="DUF72 DOMAIN-CONTAINING PROTEIN"/>
    <property type="match status" value="1"/>
</dbReference>
<evidence type="ECO:0008006" key="4">
    <source>
        <dbReference type="Google" id="ProtNLM"/>
    </source>
</evidence>
<dbReference type="Proteomes" id="UP000016223">
    <property type="component" value="Chromosome 1"/>
</dbReference>
<dbReference type="AlphaFoldDB" id="T1XBJ8"/>
<dbReference type="SUPFAM" id="SSF117396">
    <property type="entry name" value="TM1631-like"/>
    <property type="match status" value="1"/>
</dbReference>
<dbReference type="HOGENOM" id="CLU_046654_0_0_4"/>
<reference evidence="2 3" key="1">
    <citation type="submission" date="2012-10" db="EMBL/GenBank/DDBJ databases">
        <title>Genome sequence of Variovorax paradoxus B4.</title>
        <authorList>
            <person name="Schuldes J."/>
            <person name="Brandt U."/>
            <person name="Hiessl S."/>
            <person name="Wuebbeler J.H."/>
            <person name="Thuermer A."/>
            <person name="Steinbuechel A."/>
            <person name="Daniel R."/>
        </authorList>
    </citation>
    <scope>NUCLEOTIDE SEQUENCE [LARGE SCALE GENOMIC DNA]</scope>
    <source>
        <strain evidence="2 3">B4</strain>
    </source>
</reference>
<accession>T1XBJ8</accession>
<feature type="region of interest" description="Disordered" evidence="1">
    <location>
        <begin position="1"/>
        <end position="50"/>
    </location>
</feature>
<evidence type="ECO:0000313" key="3">
    <source>
        <dbReference type="Proteomes" id="UP000016223"/>
    </source>
</evidence>
<dbReference type="Gene3D" id="3.20.20.410">
    <property type="entry name" value="Protein of unknown function UPF0759"/>
    <property type="match status" value="1"/>
</dbReference>
<dbReference type="PATRIC" id="fig|1246301.3.peg.2798"/>
<feature type="compositionally biased region" description="Pro residues" evidence="1">
    <location>
        <begin position="21"/>
        <end position="32"/>
    </location>
</feature>
<gene>
    <name evidence="2" type="ORF">VAPA_1c27640</name>
</gene>
<proteinExistence type="predicted"/>
<dbReference type="KEGG" id="vpd:VAPA_1c27640"/>
<dbReference type="Pfam" id="PF01904">
    <property type="entry name" value="DUF72"/>
    <property type="match status" value="1"/>
</dbReference>
<dbReference type="PANTHER" id="PTHR30348">
    <property type="entry name" value="UNCHARACTERIZED PROTEIN YECE"/>
    <property type="match status" value="1"/>
</dbReference>
<name>T1XBJ8_VARPD</name>